<dbReference type="Pfam" id="PF12796">
    <property type="entry name" value="Ank_2"/>
    <property type="match status" value="1"/>
</dbReference>
<dbReference type="EMBL" id="CP121196">
    <property type="protein sequence ID" value="XBH18942.1"/>
    <property type="molecule type" value="Genomic_DNA"/>
</dbReference>
<dbReference type="AlphaFoldDB" id="A0AAU7DNS5"/>
<dbReference type="Gene3D" id="1.25.40.20">
    <property type="entry name" value="Ankyrin repeat-containing domain"/>
    <property type="match status" value="1"/>
</dbReference>
<dbReference type="InterPro" id="IPR002110">
    <property type="entry name" value="Ankyrin_rpt"/>
</dbReference>
<dbReference type="SUPFAM" id="SSF48403">
    <property type="entry name" value="Ankyrin repeat"/>
    <property type="match status" value="1"/>
</dbReference>
<reference evidence="3" key="1">
    <citation type="submission" date="2023-03" db="EMBL/GenBank/DDBJ databases">
        <title>Edaphobacter sp.</title>
        <authorList>
            <person name="Huber K.J."/>
            <person name="Papendorf J."/>
            <person name="Pilke C."/>
            <person name="Bunk B."/>
            <person name="Sproeer C."/>
            <person name="Pester M."/>
        </authorList>
    </citation>
    <scope>NUCLEOTIDE SEQUENCE</scope>
    <source>
        <strain evidence="3">DSM 110680</strain>
    </source>
</reference>
<proteinExistence type="predicted"/>
<keyword evidence="1" id="KW-0677">Repeat</keyword>
<protein>
    <submittedName>
        <fullName evidence="3">Ankyrin repeat domain-containing protein</fullName>
    </submittedName>
</protein>
<dbReference type="InterPro" id="IPR036770">
    <property type="entry name" value="Ankyrin_rpt-contain_sf"/>
</dbReference>
<keyword evidence="2" id="KW-0040">ANK repeat</keyword>
<evidence type="ECO:0000256" key="2">
    <source>
        <dbReference type="ARBA" id="ARBA00023043"/>
    </source>
</evidence>
<dbReference type="PANTHER" id="PTHR24189:SF50">
    <property type="entry name" value="ANKYRIN REPEAT AND SOCS BOX PROTEIN 2"/>
    <property type="match status" value="1"/>
</dbReference>
<evidence type="ECO:0000313" key="3">
    <source>
        <dbReference type="EMBL" id="XBH18942.1"/>
    </source>
</evidence>
<accession>A0AAU7DNS5</accession>
<sequence>MNVKAAIRKGDDAALRSLLTQHPSRANVLIRWGENRQIHTHPLHYVCDMVFDGTLKRGTEVPLIDALIGAGADLNFQRNGKGDTPLIGAASLVAEDVGIRLIEAGADARLRGIFGETALHWAALLGEERLAQRLIPVSEIDLKDSKYNSPPLGWAIHGYYENPKGDQGRQREVAALLVAAGATVEPAWLRSEHVRTDPVMLSILTKGTGR</sequence>
<organism evidence="3">
    <name type="scientific">Telmatobacter sp. DSM 110680</name>
    <dbReference type="NCBI Taxonomy" id="3036704"/>
    <lineage>
        <taxon>Bacteria</taxon>
        <taxon>Pseudomonadati</taxon>
        <taxon>Acidobacteriota</taxon>
        <taxon>Terriglobia</taxon>
        <taxon>Terriglobales</taxon>
        <taxon>Acidobacteriaceae</taxon>
        <taxon>Telmatobacter</taxon>
    </lineage>
</organism>
<dbReference type="InterPro" id="IPR050745">
    <property type="entry name" value="Multifunctional_regulatory"/>
</dbReference>
<dbReference type="RefSeq" id="WP_348264160.1">
    <property type="nucleotide sequence ID" value="NZ_CP121196.1"/>
</dbReference>
<dbReference type="PANTHER" id="PTHR24189">
    <property type="entry name" value="MYOTROPHIN"/>
    <property type="match status" value="1"/>
</dbReference>
<evidence type="ECO:0000256" key="1">
    <source>
        <dbReference type="ARBA" id="ARBA00022737"/>
    </source>
</evidence>
<name>A0AAU7DNS5_9BACT</name>
<gene>
    <name evidence="3" type="ORF">P8935_06400</name>
</gene>